<evidence type="ECO:0000313" key="1">
    <source>
        <dbReference type="EMBL" id="CAG8629656.1"/>
    </source>
</evidence>
<reference evidence="1" key="1">
    <citation type="submission" date="2021-06" db="EMBL/GenBank/DDBJ databases">
        <authorList>
            <person name="Kallberg Y."/>
            <person name="Tangrot J."/>
            <person name="Rosling A."/>
        </authorList>
    </citation>
    <scope>NUCLEOTIDE SEQUENCE</scope>
    <source>
        <strain evidence="1">MA461A</strain>
    </source>
</reference>
<organism evidence="1 2">
    <name type="scientific">Racocetra persica</name>
    <dbReference type="NCBI Taxonomy" id="160502"/>
    <lineage>
        <taxon>Eukaryota</taxon>
        <taxon>Fungi</taxon>
        <taxon>Fungi incertae sedis</taxon>
        <taxon>Mucoromycota</taxon>
        <taxon>Glomeromycotina</taxon>
        <taxon>Glomeromycetes</taxon>
        <taxon>Diversisporales</taxon>
        <taxon>Gigasporaceae</taxon>
        <taxon>Racocetra</taxon>
    </lineage>
</organism>
<dbReference type="Proteomes" id="UP000789920">
    <property type="component" value="Unassembled WGS sequence"/>
</dbReference>
<protein>
    <submittedName>
        <fullName evidence="1">22611_t:CDS:1</fullName>
    </submittedName>
</protein>
<name>A0ACA9N5I1_9GLOM</name>
<gene>
    <name evidence="1" type="ORF">RPERSI_LOCUS7050</name>
</gene>
<sequence length="219" mass="25032">PESLNTNNSFFILQNDFSNDHLTSSSYNFDLFTDASFFYNTVNIPVDTGSSYNNFDFLISTSLFYNTFDHLIDASSLHNPLILNDSNPKDDFGNDHLFVDVRSSSYNVFAKDDFRIDNYLSSANLNSESVSANSKDYEDLEAPHFRKLTPEILADIKKYIILGQIDSGSGLKIIQGLDTSQMLQMLLNWKEFDLLWIVKAYLEPSSRKLSRLLWISLSQ</sequence>
<dbReference type="EMBL" id="CAJVQC010011646">
    <property type="protein sequence ID" value="CAG8629656.1"/>
    <property type="molecule type" value="Genomic_DNA"/>
</dbReference>
<keyword evidence="2" id="KW-1185">Reference proteome</keyword>
<comment type="caution">
    <text evidence="1">The sequence shown here is derived from an EMBL/GenBank/DDBJ whole genome shotgun (WGS) entry which is preliminary data.</text>
</comment>
<accession>A0ACA9N5I1</accession>
<evidence type="ECO:0000313" key="2">
    <source>
        <dbReference type="Proteomes" id="UP000789920"/>
    </source>
</evidence>
<proteinExistence type="predicted"/>
<feature type="non-terminal residue" evidence="1">
    <location>
        <position position="1"/>
    </location>
</feature>